<dbReference type="GO" id="GO:0003735">
    <property type="term" value="F:structural constituent of ribosome"/>
    <property type="evidence" value="ECO:0007669"/>
    <property type="project" value="InterPro"/>
</dbReference>
<evidence type="ECO:0000256" key="19">
    <source>
        <dbReference type="ARBA" id="ARBA00049744"/>
    </source>
</evidence>
<feature type="compositionally biased region" description="Basic residues" evidence="22">
    <location>
        <begin position="1227"/>
        <end position="1236"/>
    </location>
</feature>
<dbReference type="PANTHER" id="PTHR47470:SF1">
    <property type="entry name" value="FAD-DEPENDENT OXIDOREDUCTASE 2 FAD BINDING DOMAIN-CONTAINING PROTEIN"/>
    <property type="match status" value="1"/>
</dbReference>
<dbReference type="Gene3D" id="3.50.50.60">
    <property type="entry name" value="FAD/NAD(P)-binding domain"/>
    <property type="match status" value="2"/>
</dbReference>
<keyword evidence="6" id="KW-0934">Plastid</keyword>
<comment type="similarity">
    <text evidence="2 21">Belongs to the universal ribosomal protein uS11 family.</text>
</comment>
<dbReference type="GO" id="GO:0050660">
    <property type="term" value="F:flavin adenine dinucleotide binding"/>
    <property type="evidence" value="ECO:0007669"/>
    <property type="project" value="InterPro"/>
</dbReference>
<keyword evidence="3" id="KW-0150">Chloroplast</keyword>
<protein>
    <recommendedName>
        <fullName evidence="19">Cholesterol oxidase</fullName>
        <ecNumber evidence="18">1.1.3.6</ecNumber>
        <ecNumber evidence="16">5.3.3.1</ecNumber>
    </recommendedName>
    <alternativeName>
        <fullName evidence="20">Cholesterol isomerase</fullName>
    </alternativeName>
</protein>
<comment type="pathway">
    <text evidence="17">Steroid metabolism; cholesterol degradation.</text>
</comment>
<dbReference type="SUPFAM" id="SSF53474">
    <property type="entry name" value="alpha/beta-Hydrolases"/>
    <property type="match status" value="1"/>
</dbReference>
<dbReference type="Pfam" id="PF00411">
    <property type="entry name" value="Ribosomal_S11"/>
    <property type="match status" value="1"/>
</dbReference>
<evidence type="ECO:0000256" key="5">
    <source>
        <dbReference type="ARBA" id="ARBA00022630"/>
    </source>
</evidence>
<evidence type="ECO:0000256" key="10">
    <source>
        <dbReference type="ARBA" id="ARBA00023078"/>
    </source>
</evidence>
<dbReference type="EC" id="5.3.3.1" evidence="16"/>
<evidence type="ECO:0000256" key="17">
    <source>
        <dbReference type="ARBA" id="ARBA00049645"/>
    </source>
</evidence>
<keyword evidence="8 21" id="KW-0689">Ribosomal protein</keyword>
<dbReference type="Gene3D" id="3.30.420.80">
    <property type="entry name" value="Ribosomal protein S11"/>
    <property type="match status" value="1"/>
</dbReference>
<keyword evidence="13" id="KW-0753">Steroid metabolism</keyword>
<dbReference type="PANTHER" id="PTHR47470">
    <property type="entry name" value="CHOLESTEROL OXIDASE"/>
    <property type="match status" value="1"/>
</dbReference>
<keyword evidence="4" id="KW-0153">Cholesterol metabolism</keyword>
<evidence type="ECO:0000256" key="16">
    <source>
        <dbReference type="ARBA" id="ARBA00038856"/>
    </source>
</evidence>
<evidence type="ECO:0000259" key="23">
    <source>
        <dbReference type="PROSITE" id="PS51379"/>
    </source>
</evidence>
<dbReference type="EMBL" id="LNRQ01000004">
    <property type="protein sequence ID" value="KZM99230.1"/>
    <property type="molecule type" value="Genomic_DNA"/>
</dbReference>
<evidence type="ECO:0000256" key="15">
    <source>
        <dbReference type="ARBA" id="ARBA00023274"/>
    </source>
</evidence>
<dbReference type="GO" id="GO:0004769">
    <property type="term" value="F:steroid Delta-isomerase activity"/>
    <property type="evidence" value="ECO:0007669"/>
    <property type="project" value="UniProtKB-EC"/>
</dbReference>
<evidence type="ECO:0000256" key="2">
    <source>
        <dbReference type="ARBA" id="ARBA00006194"/>
    </source>
</evidence>
<dbReference type="InterPro" id="IPR018102">
    <property type="entry name" value="Ribosomal_uS11_CS"/>
</dbReference>
<comment type="cofactor">
    <cofactor evidence="1">
        <name>FAD</name>
        <dbReference type="ChEBI" id="CHEBI:57692"/>
    </cofactor>
</comment>
<evidence type="ECO:0000256" key="18">
    <source>
        <dbReference type="ARBA" id="ARBA00049723"/>
    </source>
</evidence>
<evidence type="ECO:0000256" key="7">
    <source>
        <dbReference type="ARBA" id="ARBA00022827"/>
    </source>
</evidence>
<dbReference type="InterPro" id="IPR007867">
    <property type="entry name" value="GMC_OxRtase_C"/>
</dbReference>
<evidence type="ECO:0000256" key="3">
    <source>
        <dbReference type="ARBA" id="ARBA00022528"/>
    </source>
</evidence>
<dbReference type="GO" id="GO:0008203">
    <property type="term" value="P:cholesterol metabolic process"/>
    <property type="evidence" value="ECO:0007669"/>
    <property type="project" value="UniProtKB-KW"/>
</dbReference>
<keyword evidence="5" id="KW-0285">Flavoprotein</keyword>
<accession>A0A162ADI1</accession>
<dbReference type="Gene3D" id="3.40.50.1820">
    <property type="entry name" value="alpha/beta hydrolase"/>
    <property type="match status" value="1"/>
</dbReference>
<dbReference type="SUPFAM" id="SSF51905">
    <property type="entry name" value="FAD/NAD(P)-binding domain"/>
    <property type="match status" value="1"/>
</dbReference>
<dbReference type="InterPro" id="IPR017896">
    <property type="entry name" value="4Fe4S_Fe-S-bd"/>
</dbReference>
<evidence type="ECO:0000256" key="6">
    <source>
        <dbReference type="ARBA" id="ARBA00022640"/>
    </source>
</evidence>
<gene>
    <name evidence="24" type="ORF">DCAR_013408</name>
</gene>
<evidence type="ECO:0000256" key="11">
    <source>
        <dbReference type="ARBA" id="ARBA00023098"/>
    </source>
</evidence>
<evidence type="ECO:0000256" key="22">
    <source>
        <dbReference type="SAM" id="MobiDB-lite"/>
    </source>
</evidence>
<evidence type="ECO:0000256" key="13">
    <source>
        <dbReference type="ARBA" id="ARBA00023221"/>
    </source>
</evidence>
<dbReference type="InterPro" id="IPR036188">
    <property type="entry name" value="FAD/NAD-bd_sf"/>
</dbReference>
<dbReference type="PROSITE" id="PS00198">
    <property type="entry name" value="4FE4S_FER_1"/>
    <property type="match status" value="1"/>
</dbReference>
<keyword evidence="11" id="KW-0443">Lipid metabolism</keyword>
<evidence type="ECO:0000256" key="1">
    <source>
        <dbReference type="ARBA" id="ARBA00001974"/>
    </source>
</evidence>
<evidence type="ECO:0000256" key="8">
    <source>
        <dbReference type="ARBA" id="ARBA00022980"/>
    </source>
</evidence>
<dbReference type="AlphaFoldDB" id="A0A162ADI1"/>
<keyword evidence="10" id="KW-0793">Thylakoid</keyword>
<dbReference type="GO" id="GO:0006412">
    <property type="term" value="P:translation"/>
    <property type="evidence" value="ECO:0007669"/>
    <property type="project" value="InterPro"/>
</dbReference>
<dbReference type="Pfam" id="PF05199">
    <property type="entry name" value="GMC_oxred_C"/>
    <property type="match status" value="1"/>
</dbReference>
<keyword evidence="14" id="KW-0413">Isomerase</keyword>
<evidence type="ECO:0000313" key="24">
    <source>
        <dbReference type="EMBL" id="KZM99230.1"/>
    </source>
</evidence>
<dbReference type="Gramene" id="KZM99230">
    <property type="protein sequence ID" value="KZM99230"/>
    <property type="gene ID" value="DCAR_013408"/>
</dbReference>
<evidence type="ECO:0000256" key="12">
    <source>
        <dbReference type="ARBA" id="ARBA00023166"/>
    </source>
</evidence>
<evidence type="ECO:0000256" key="21">
    <source>
        <dbReference type="RuleBase" id="RU003629"/>
    </source>
</evidence>
<dbReference type="Pfam" id="PF00732">
    <property type="entry name" value="GMC_oxred_N"/>
    <property type="match status" value="1"/>
</dbReference>
<reference evidence="24" key="1">
    <citation type="journal article" date="2016" name="Nat. Genet.">
        <title>A high-quality carrot genome assembly provides new insights into carotenoid accumulation and asterid genome evolution.</title>
        <authorList>
            <person name="Iorizzo M."/>
            <person name="Ellison S."/>
            <person name="Senalik D."/>
            <person name="Zeng P."/>
            <person name="Satapoomin P."/>
            <person name="Huang J."/>
            <person name="Bowman M."/>
            <person name="Iovene M."/>
            <person name="Sanseverino W."/>
            <person name="Cavagnaro P."/>
            <person name="Yildiz M."/>
            <person name="Macko-Podgorni A."/>
            <person name="Moranska E."/>
            <person name="Grzebelus E."/>
            <person name="Grzebelus D."/>
            <person name="Ashrafi H."/>
            <person name="Zheng Z."/>
            <person name="Cheng S."/>
            <person name="Spooner D."/>
            <person name="Van Deynze A."/>
            <person name="Simon P."/>
        </authorList>
    </citation>
    <scope>NUCLEOTIDE SEQUENCE [LARGE SCALE GENOMIC DNA]</scope>
    <source>
        <tissue evidence="24">Leaf</tissue>
    </source>
</reference>
<evidence type="ECO:0000256" key="4">
    <source>
        <dbReference type="ARBA" id="ARBA00022548"/>
    </source>
</evidence>
<dbReference type="NCBIfam" id="NF007176">
    <property type="entry name" value="PRK09607.1"/>
    <property type="match status" value="1"/>
</dbReference>
<dbReference type="InterPro" id="IPR000172">
    <property type="entry name" value="GMC_OxRdtase_N"/>
</dbReference>
<dbReference type="FunFam" id="3.30.420.80:FF:000002">
    <property type="entry name" value="40S ribosomal protein S14"/>
    <property type="match status" value="1"/>
</dbReference>
<keyword evidence="12" id="KW-1207">Sterol metabolism</keyword>
<dbReference type="InterPro" id="IPR052542">
    <property type="entry name" value="Cholesterol_Oxidase"/>
</dbReference>
<dbReference type="EC" id="1.1.3.6" evidence="18"/>
<organism evidence="24">
    <name type="scientific">Daucus carota subsp. sativus</name>
    <name type="common">Carrot</name>
    <dbReference type="NCBI Taxonomy" id="79200"/>
    <lineage>
        <taxon>Eukaryota</taxon>
        <taxon>Viridiplantae</taxon>
        <taxon>Streptophyta</taxon>
        <taxon>Embryophyta</taxon>
        <taxon>Tracheophyta</taxon>
        <taxon>Spermatophyta</taxon>
        <taxon>Magnoliopsida</taxon>
        <taxon>eudicotyledons</taxon>
        <taxon>Gunneridae</taxon>
        <taxon>Pentapetalae</taxon>
        <taxon>asterids</taxon>
        <taxon>campanulids</taxon>
        <taxon>Apiales</taxon>
        <taxon>Apiaceae</taxon>
        <taxon>Apioideae</taxon>
        <taxon>Scandiceae</taxon>
        <taxon>Daucinae</taxon>
        <taxon>Daucus</taxon>
        <taxon>Daucus sect. Daucus</taxon>
    </lineage>
</organism>
<keyword evidence="15 21" id="KW-0687">Ribonucleoprotein</keyword>
<dbReference type="PROSITE" id="PS00054">
    <property type="entry name" value="RIBOSOMAL_S11"/>
    <property type="match status" value="1"/>
</dbReference>
<dbReference type="STRING" id="79200.A0A162ADI1"/>
<dbReference type="Gene3D" id="3.30.410.10">
    <property type="entry name" value="Cholesterol Oxidase, domain 2"/>
    <property type="match status" value="1"/>
</dbReference>
<dbReference type="SUPFAM" id="SSF53137">
    <property type="entry name" value="Translational machinery components"/>
    <property type="match status" value="1"/>
</dbReference>
<keyword evidence="9" id="KW-0560">Oxidoreductase</keyword>
<dbReference type="InterPro" id="IPR001971">
    <property type="entry name" value="Ribosomal_uS11"/>
</dbReference>
<evidence type="ECO:0000256" key="14">
    <source>
        <dbReference type="ARBA" id="ARBA00023235"/>
    </source>
</evidence>
<dbReference type="GO" id="GO:0016995">
    <property type="term" value="F:cholesterol oxidase activity"/>
    <property type="evidence" value="ECO:0007669"/>
    <property type="project" value="UniProtKB-EC"/>
</dbReference>
<evidence type="ECO:0000256" key="20">
    <source>
        <dbReference type="ARBA" id="ARBA00049778"/>
    </source>
</evidence>
<dbReference type="PROSITE" id="PS51379">
    <property type="entry name" value="4FE4S_FER_2"/>
    <property type="match status" value="1"/>
</dbReference>
<name>A0A162ADI1_DAUCS</name>
<feature type="region of interest" description="Disordered" evidence="22">
    <location>
        <begin position="1217"/>
        <end position="1236"/>
    </location>
</feature>
<dbReference type="GO" id="GO:1990904">
    <property type="term" value="C:ribonucleoprotein complex"/>
    <property type="evidence" value="ECO:0007669"/>
    <property type="project" value="UniProtKB-KW"/>
</dbReference>
<comment type="caution">
    <text evidence="24">The sequence shown here is derived from an EMBL/GenBank/DDBJ whole genome shotgun (WGS) entry which is preliminary data.</text>
</comment>
<dbReference type="OMA" id="GHLDAWM"/>
<evidence type="ECO:0000256" key="9">
    <source>
        <dbReference type="ARBA" id="ARBA00023002"/>
    </source>
</evidence>
<keyword evidence="7" id="KW-0274">FAD</keyword>
<dbReference type="InterPro" id="IPR036967">
    <property type="entry name" value="Ribosomal_uS11_sf"/>
</dbReference>
<proteinExistence type="inferred from homology"/>
<feature type="domain" description="4Fe-4S ferredoxin-type" evidence="23">
    <location>
        <begin position="175"/>
        <end position="204"/>
    </location>
</feature>
<dbReference type="GO" id="GO:0005840">
    <property type="term" value="C:ribosome"/>
    <property type="evidence" value="ECO:0007669"/>
    <property type="project" value="UniProtKB-KW"/>
</dbReference>
<dbReference type="InterPro" id="IPR017900">
    <property type="entry name" value="4Fe4S_Fe_S_CS"/>
</dbReference>
<sequence length="1236" mass="135708">MSGEGDGYDVVVVGSGYGGSVAACRLSMAGLKVCLVEKGRRWEARDFPTDSFQMLSACRFEKKNLGVSFGPKDALFQISEDRDSVAAVACGLGGGSLVNAGVITPTPVRARRNLKWPKEWERDWEMYEASASAMLRAQSVPTKFPNARIMEDVIGDEFVESTDGPLKLSINFDAEKQSSQLDACLACGNCLSGCPYNAKNSTDKNYIHTAIQKGCAIKTGCQVQYVVENSDSRNRRRWLVFFNEIDNVECDFVVLSAGVFGTTDILFQSELRGLKLSDMLGSGLSCNGNNVAYLAGSAAPLSASGLDRKQFSKVSFQERPGPAISSSYTNSLGFTIQSAVLPAPYVDLLFKGITTYGWPPGYGILYGLIDKVKYILGMKNCQGMILNVMGYDESDGKITFEKDTNKISFQSPQDPLLPRKIKSLQRLSKKLGGILYMSKYRSTSVHLLGGCNASKDPSTGVCNTNGQVFDSNVHDTVHAGLYVCDASLIPCSVGINPCLTIAAASEHVSKHLVQDVLKYKNLNSEKNKNTTLYQTIDSVGSETTDGSQSSSILFTETMSGHIGGMPITAHLKIKINKETSKDELSLLRGSVGGYVVCTAIEKDKLHVIDGKVDMCQVNIKSPYTQCMHYRLLLAASSGSRTYILQIPRGVHKGFTTSEIYERTYPSSSLLEIKTEDGFMISCKQWKCSQNPVGAEGKMKLHPVLLINGYATESYWLPTEPNDMVRTLLGQGYETWLLQPRVHHSNSSNSFSIEDIGRYDIPAVFKKIHELNANSGKVHVVAHCAGGLAIHIAIMGGHVSPSQIASLSCTNASMFFKLTALASFKMWLPLLPITMLILGNNKTLPMIGTLKTNFSQRFLRSIARLIPRYERCTCDECEVFSGIFGNAFWHDNITPSMHNWLNKTSLPVLPMAGFPHLRKICNNGFIVDNNGQNSYLIHPERMALPTLYISGGKPILVTPETTFLAHKYMKLHQPNYRHERVVVDGFGHSDLFIGEDSYKKVFPHILSHIELTEKELISSAPSSKERRYHSKQAVDWGNDPYDKAIGGFASWISPLIYYITALSPPAASSTDNIVPACAESYNRSPLKMSRRKTREPKEENVTLGPAVRDGEIVFGVAHIFASFNDTFIHVTDLSGRETMVRITGGMKVKADRDESSPYAAMLAAQDVSQRCKELGITALHIKLRATGGNKTKTPGPGAQSALRALARSGMKIGRIEDVTPIPTDSTRRKGGRRGRRL</sequence>
<dbReference type="HAMAP" id="MF_01310">
    <property type="entry name" value="Ribosomal_uS11"/>
    <property type="match status" value="1"/>
</dbReference>
<dbReference type="InterPro" id="IPR029058">
    <property type="entry name" value="AB_hydrolase_fold"/>
</dbReference>